<proteinExistence type="predicted"/>
<protein>
    <submittedName>
        <fullName evidence="1">Uncharacterized protein</fullName>
    </submittedName>
</protein>
<dbReference type="EMBL" id="VSSQ01081070">
    <property type="protein sequence ID" value="MPN30079.1"/>
    <property type="molecule type" value="Genomic_DNA"/>
</dbReference>
<accession>A0A645GWD4</accession>
<reference evidence="1" key="1">
    <citation type="submission" date="2019-08" db="EMBL/GenBank/DDBJ databases">
        <authorList>
            <person name="Kucharzyk K."/>
            <person name="Murdoch R.W."/>
            <person name="Higgins S."/>
            <person name="Loffler F."/>
        </authorList>
    </citation>
    <scope>NUCLEOTIDE SEQUENCE</scope>
</reference>
<evidence type="ECO:0000313" key="1">
    <source>
        <dbReference type="EMBL" id="MPN30079.1"/>
    </source>
</evidence>
<dbReference type="AlphaFoldDB" id="A0A645GWD4"/>
<name>A0A645GWD4_9ZZZZ</name>
<organism evidence="1">
    <name type="scientific">bioreactor metagenome</name>
    <dbReference type="NCBI Taxonomy" id="1076179"/>
    <lineage>
        <taxon>unclassified sequences</taxon>
        <taxon>metagenomes</taxon>
        <taxon>ecological metagenomes</taxon>
    </lineage>
</organism>
<comment type="caution">
    <text evidence="1">The sequence shown here is derived from an EMBL/GenBank/DDBJ whole genome shotgun (WGS) entry which is preliminary data.</text>
</comment>
<gene>
    <name evidence="1" type="ORF">SDC9_177536</name>
</gene>
<sequence length="49" mass="5396">MQRFQDRHGQCCALHGVRARAEFVNEHQTAVSGDADDVDDVFHVPGESG</sequence>